<reference evidence="2" key="1">
    <citation type="journal article" date="2019" name="Int. J. Syst. Evol. Microbiol.">
        <title>The Global Catalogue of Microorganisms (GCM) 10K type strain sequencing project: providing services to taxonomists for standard genome sequencing and annotation.</title>
        <authorList>
            <consortium name="The Broad Institute Genomics Platform"/>
            <consortium name="The Broad Institute Genome Sequencing Center for Infectious Disease"/>
            <person name="Wu L."/>
            <person name="Ma J."/>
        </authorList>
    </citation>
    <scope>NUCLEOTIDE SEQUENCE [LARGE SCALE GENOMIC DNA]</scope>
    <source>
        <strain evidence="2">JCM 30071</strain>
    </source>
</reference>
<organism evidence="1 2">
    <name type="scientific">Virgibacillus kapii</name>
    <dbReference type="NCBI Taxonomy" id="1638645"/>
    <lineage>
        <taxon>Bacteria</taxon>
        <taxon>Bacillati</taxon>
        <taxon>Bacillota</taxon>
        <taxon>Bacilli</taxon>
        <taxon>Bacillales</taxon>
        <taxon>Bacillaceae</taxon>
        <taxon>Virgibacillus</taxon>
    </lineage>
</organism>
<evidence type="ECO:0000313" key="2">
    <source>
        <dbReference type="Proteomes" id="UP000634435"/>
    </source>
</evidence>
<dbReference type="EMBL" id="BMPN01000002">
    <property type="protein sequence ID" value="GGJ50971.1"/>
    <property type="molecule type" value="Genomic_DNA"/>
</dbReference>
<proteinExistence type="predicted"/>
<protein>
    <recommendedName>
        <fullName evidence="3">HK97 gp10 family phage protein</fullName>
    </recommendedName>
</protein>
<evidence type="ECO:0000313" key="1">
    <source>
        <dbReference type="EMBL" id="GGJ50971.1"/>
    </source>
</evidence>
<dbReference type="Proteomes" id="UP000634435">
    <property type="component" value="Unassembled WGS sequence"/>
</dbReference>
<accession>A0ABQ2DAM4</accession>
<gene>
    <name evidence="1" type="ORF">GCM10007111_11550</name>
</gene>
<sequence>MSAKFEIDYEEVEKLEQKFKRIPDNIENIINSYLHKDAPKLAKNRIVSLMPLSQKKEGIHAKQSNPLRVKKINLGFEILPKRKFNYLVFPDQALGTSVGNNPDEFMQRGLNQSINDIMEGLNEHIDHYLEEEF</sequence>
<comment type="caution">
    <text evidence="1">The sequence shown here is derived from an EMBL/GenBank/DDBJ whole genome shotgun (WGS) entry which is preliminary data.</text>
</comment>
<dbReference type="RefSeq" id="WP_188942423.1">
    <property type="nucleotide sequence ID" value="NZ_BMPN01000002.1"/>
</dbReference>
<name>A0ABQ2DAM4_9BACI</name>
<evidence type="ECO:0008006" key="3">
    <source>
        <dbReference type="Google" id="ProtNLM"/>
    </source>
</evidence>
<keyword evidence="2" id="KW-1185">Reference proteome</keyword>